<sequence>MKMSYRGNKHQPSETALLEVKEGDVLGKYRGVECHRKLPRHIPQLQPKIYLKYRGIAYSSNPNAQPYFIPHDAKAQPEENLSTQTIVSEETKSNLAIIHQANLRRNLERRMEVAQTNENYRLLAMLKKEADALDEKKGIKC</sequence>
<proteinExistence type="predicted"/>
<keyword evidence="2" id="KW-1185">Reference proteome</keyword>
<gene>
    <name evidence="1" type="ORF">IQ215_05720</name>
</gene>
<name>A0ABR9V2R7_9CHRO</name>
<evidence type="ECO:0000313" key="2">
    <source>
        <dbReference type="Proteomes" id="UP000654604"/>
    </source>
</evidence>
<dbReference type="Proteomes" id="UP000654604">
    <property type="component" value="Unassembled WGS sequence"/>
</dbReference>
<dbReference type="Pfam" id="PF14105">
    <property type="entry name" value="DUF4278"/>
    <property type="match status" value="1"/>
</dbReference>
<dbReference type="InterPro" id="IPR025458">
    <property type="entry name" value="DUF4278"/>
</dbReference>
<dbReference type="EMBL" id="JADEWC010000009">
    <property type="protein sequence ID" value="MBE9222191.1"/>
    <property type="molecule type" value="Genomic_DNA"/>
</dbReference>
<reference evidence="1 2" key="1">
    <citation type="submission" date="2020-10" db="EMBL/GenBank/DDBJ databases">
        <authorList>
            <person name="Castelo-Branco R."/>
            <person name="Eusebio N."/>
            <person name="Adriana R."/>
            <person name="Vieira A."/>
            <person name="Brugerolle De Fraissinette N."/>
            <person name="Rezende De Castro R."/>
            <person name="Schneider M.P."/>
            <person name="Vasconcelos V."/>
            <person name="Leao P.N."/>
        </authorList>
    </citation>
    <scope>NUCLEOTIDE SEQUENCE [LARGE SCALE GENOMIC DNA]</scope>
    <source>
        <strain evidence="1 2">LEGE 03274</strain>
    </source>
</reference>
<protein>
    <submittedName>
        <fullName evidence="1">DUF4278 domain-containing protein</fullName>
    </submittedName>
</protein>
<comment type="caution">
    <text evidence="1">The sequence shown here is derived from an EMBL/GenBank/DDBJ whole genome shotgun (WGS) entry which is preliminary data.</text>
</comment>
<accession>A0ABR9V2R7</accession>
<organism evidence="1 2">
    <name type="scientific">Cyanobacterium stanieri LEGE 03274</name>
    <dbReference type="NCBI Taxonomy" id="1828756"/>
    <lineage>
        <taxon>Bacteria</taxon>
        <taxon>Bacillati</taxon>
        <taxon>Cyanobacteriota</taxon>
        <taxon>Cyanophyceae</taxon>
        <taxon>Oscillatoriophycideae</taxon>
        <taxon>Chroococcales</taxon>
        <taxon>Geminocystaceae</taxon>
        <taxon>Cyanobacterium</taxon>
    </lineage>
</organism>
<evidence type="ECO:0000313" key="1">
    <source>
        <dbReference type="EMBL" id="MBE9222191.1"/>
    </source>
</evidence>
<dbReference type="RefSeq" id="WP_193800354.1">
    <property type="nucleotide sequence ID" value="NZ_JADEWC010000009.1"/>
</dbReference>